<keyword evidence="1" id="KW-0812">Transmembrane</keyword>
<reference evidence="2" key="1">
    <citation type="journal article" date="2022" name="Int. J. Syst. Evol. Microbiol.">
        <title>Prevotella lacticifex sp. nov., isolated from the rumen of cows.</title>
        <authorList>
            <person name="Shinkai T."/>
            <person name="Ikeyama N."/>
            <person name="Kumagai M."/>
            <person name="Ohmori H."/>
            <person name="Sakamoto M."/>
            <person name="Ohkuma M."/>
            <person name="Mitsumori M."/>
        </authorList>
    </citation>
    <scope>NUCLEOTIDE SEQUENCE</scope>
    <source>
        <strain evidence="2">R5076</strain>
    </source>
</reference>
<name>A0A9R1CA46_9BACT</name>
<keyword evidence="1" id="KW-1133">Transmembrane helix</keyword>
<dbReference type="InterPro" id="IPR025738">
    <property type="entry name" value="BatD"/>
</dbReference>
<keyword evidence="3" id="KW-1185">Reference proteome</keyword>
<evidence type="ECO:0000313" key="2">
    <source>
        <dbReference type="EMBL" id="GJG58764.1"/>
    </source>
</evidence>
<sequence length="342" mass="38992">MIAITASCLAQVSVDARLDSTQILVGSQTRLTVTVRGVSWGEGVKFPQFKDETEMAPGIEVVRTEGDTTSAEISCIYYLTAWDEGKYNVPSLDVKVAGKDFKTNYIPLKVNTIKVDTAHADSIKPMHGVVGNPYDWSEWSPLFWLSIVVIIILVIIYYLYVRLRAGKPIISRVRFIRRLLPHEKALQQIEKIKSEHLDESTDQKEYYTALTDTLRQYLNDRFGIRAKEMTSSEILYRLENEEDKSKIEELRQVFETADLVKFAKYSVQNNINDLYLTSVVKFIDSTKEENAPTVEKVGTKLSEKDRTKMRKRKGVRLSIALLVITAAAILAYILWRVIEIIG</sequence>
<feature type="transmembrane region" description="Helical" evidence="1">
    <location>
        <begin position="142"/>
        <end position="161"/>
    </location>
</feature>
<organism evidence="2 3">
    <name type="scientific">Prevotella lacticifex</name>
    <dbReference type="NCBI Taxonomy" id="2854755"/>
    <lineage>
        <taxon>Bacteria</taxon>
        <taxon>Pseudomonadati</taxon>
        <taxon>Bacteroidota</taxon>
        <taxon>Bacteroidia</taxon>
        <taxon>Bacteroidales</taxon>
        <taxon>Prevotellaceae</taxon>
        <taxon>Prevotella</taxon>
    </lineage>
</organism>
<evidence type="ECO:0000313" key="3">
    <source>
        <dbReference type="Proteomes" id="UP000825483"/>
    </source>
</evidence>
<dbReference type="EMBL" id="BPUB01000001">
    <property type="protein sequence ID" value="GJG58764.1"/>
    <property type="molecule type" value="Genomic_DNA"/>
</dbReference>
<gene>
    <name evidence="2" type="ORF">PRLR5076_16150</name>
</gene>
<feature type="transmembrane region" description="Helical" evidence="1">
    <location>
        <begin position="314"/>
        <end position="335"/>
    </location>
</feature>
<keyword evidence="1" id="KW-0472">Membrane</keyword>
<dbReference type="AlphaFoldDB" id="A0A9R1CA46"/>
<evidence type="ECO:0008006" key="4">
    <source>
        <dbReference type="Google" id="ProtNLM"/>
    </source>
</evidence>
<protein>
    <recommendedName>
        <fullName evidence="4">Protein BatD</fullName>
    </recommendedName>
</protein>
<dbReference type="Proteomes" id="UP000825483">
    <property type="component" value="Unassembled WGS sequence"/>
</dbReference>
<accession>A0A9R1CA46</accession>
<comment type="caution">
    <text evidence="2">The sequence shown here is derived from an EMBL/GenBank/DDBJ whole genome shotgun (WGS) entry which is preliminary data.</text>
</comment>
<evidence type="ECO:0000256" key="1">
    <source>
        <dbReference type="SAM" id="Phobius"/>
    </source>
</evidence>
<dbReference type="Pfam" id="PF13584">
    <property type="entry name" value="BatD"/>
    <property type="match status" value="1"/>
</dbReference>
<proteinExistence type="predicted"/>